<dbReference type="InterPro" id="IPR052538">
    <property type="entry name" value="Flavonoid_dioxygenase-like"/>
</dbReference>
<dbReference type="PANTHER" id="PTHR43346:SF1">
    <property type="entry name" value="QUERCETIN 2,3-DIOXYGENASE-RELATED"/>
    <property type="match status" value="1"/>
</dbReference>
<dbReference type="OrthoDB" id="9791637at2"/>
<dbReference type="SUPFAM" id="SSF51182">
    <property type="entry name" value="RmlC-like cupins"/>
    <property type="match status" value="1"/>
</dbReference>
<gene>
    <name evidence="2" type="ORF">FDP22_06610</name>
</gene>
<dbReference type="Proteomes" id="UP000305888">
    <property type="component" value="Chromosome"/>
</dbReference>
<dbReference type="Pfam" id="PF07883">
    <property type="entry name" value="Cupin_2"/>
    <property type="match status" value="1"/>
</dbReference>
<dbReference type="KEGG" id="ppru:FDP22_06610"/>
<feature type="domain" description="Cupin type-2" evidence="1">
    <location>
        <begin position="40"/>
        <end position="108"/>
    </location>
</feature>
<evidence type="ECO:0000313" key="2">
    <source>
        <dbReference type="EMBL" id="QDL91483.1"/>
    </source>
</evidence>
<dbReference type="Gene3D" id="2.60.120.10">
    <property type="entry name" value="Jelly Rolls"/>
    <property type="match status" value="1"/>
</dbReference>
<keyword evidence="3" id="KW-1185">Reference proteome</keyword>
<dbReference type="InterPro" id="IPR014710">
    <property type="entry name" value="RmlC-like_jellyroll"/>
</dbReference>
<reference evidence="2 3" key="1">
    <citation type="submission" date="2019-06" db="EMBL/GenBank/DDBJ databases">
        <title>Genome sequence of Rhodobacteraceae bacterium D4M1.</title>
        <authorList>
            <person name="Cao J."/>
        </authorList>
    </citation>
    <scope>NUCLEOTIDE SEQUENCE [LARGE SCALE GENOMIC DNA]</scope>
    <source>
        <strain evidence="2 3">D4M1</strain>
    </source>
</reference>
<proteinExistence type="predicted"/>
<protein>
    <submittedName>
        <fullName evidence="2">Cupin domain-containing protein</fullName>
    </submittedName>
</protein>
<dbReference type="InterPro" id="IPR011051">
    <property type="entry name" value="RmlC_Cupin_sf"/>
</dbReference>
<evidence type="ECO:0000259" key="1">
    <source>
        <dbReference type="Pfam" id="PF07883"/>
    </source>
</evidence>
<dbReference type="EMBL" id="CP040818">
    <property type="protein sequence ID" value="QDL91483.1"/>
    <property type="molecule type" value="Genomic_DNA"/>
</dbReference>
<dbReference type="InterPro" id="IPR013096">
    <property type="entry name" value="Cupin_2"/>
</dbReference>
<name>A0A5B8FZ36_9RHOB</name>
<sequence length="148" mass="16503">MTPMPAGITGPDEAFDQTVWNILGQTYTLKQVSEDSMSWHAHFPDGTFVPPHIHFTQEEFVYVLTGTLTFWLDGTEFQAGPGSLARLPRNVPHGIFNRSGADVTCLFWVTPTRGLLDAFKLMHNQSEPAEVVRIASQYELEFLPPPAA</sequence>
<organism evidence="2 3">
    <name type="scientific">Paroceanicella profunda</name>
    <dbReference type="NCBI Taxonomy" id="2579971"/>
    <lineage>
        <taxon>Bacteria</taxon>
        <taxon>Pseudomonadati</taxon>
        <taxon>Pseudomonadota</taxon>
        <taxon>Alphaproteobacteria</taxon>
        <taxon>Rhodobacterales</taxon>
        <taxon>Paracoccaceae</taxon>
        <taxon>Paroceanicella</taxon>
    </lineage>
</organism>
<dbReference type="AlphaFoldDB" id="A0A5B8FZ36"/>
<evidence type="ECO:0000313" key="3">
    <source>
        <dbReference type="Proteomes" id="UP000305888"/>
    </source>
</evidence>
<dbReference type="RefSeq" id="WP_138577692.1">
    <property type="nucleotide sequence ID" value="NZ_CP040818.1"/>
</dbReference>
<accession>A0A5B8FZ36</accession>
<dbReference type="PANTHER" id="PTHR43346">
    <property type="entry name" value="LIGAND BINDING DOMAIN PROTEIN, PUTATIVE (AFU_ORTHOLOGUE AFUA_6G14370)-RELATED"/>
    <property type="match status" value="1"/>
</dbReference>